<sequence>MKTLLTRLPIGTTTLAWLLLCALSVLSVGLAAGPHSGLPRLALALLVAAVAWVKARILLRHYLEVHRAGPVFARLLQGFACLAPLGLAVSAWHEFLRAAS</sequence>
<gene>
    <name evidence="2" type="ORF">SAMN04489707_100488</name>
</gene>
<dbReference type="RefSeq" id="WP_054254840.1">
    <property type="nucleotide sequence ID" value="NZ_CYIG01000002.1"/>
</dbReference>
<keyword evidence="1" id="KW-0472">Membrane</keyword>
<accession>A0A1I7G6P0</accession>
<evidence type="ECO:0000313" key="2">
    <source>
        <dbReference type="EMBL" id="SFU44129.1"/>
    </source>
</evidence>
<organism evidence="2 3">
    <name type="scientific">Paenacidovorax caeni</name>
    <dbReference type="NCBI Taxonomy" id="343013"/>
    <lineage>
        <taxon>Bacteria</taxon>
        <taxon>Pseudomonadati</taxon>
        <taxon>Pseudomonadota</taxon>
        <taxon>Betaproteobacteria</taxon>
        <taxon>Burkholderiales</taxon>
        <taxon>Comamonadaceae</taxon>
        <taxon>Paenacidovorax</taxon>
    </lineage>
</organism>
<name>A0A1I7G6P0_9BURK</name>
<dbReference type="EMBL" id="FPBX01000004">
    <property type="protein sequence ID" value="SFU44129.1"/>
    <property type="molecule type" value="Genomic_DNA"/>
</dbReference>
<keyword evidence="1" id="KW-0812">Transmembrane</keyword>
<dbReference type="Proteomes" id="UP000183656">
    <property type="component" value="Unassembled WGS sequence"/>
</dbReference>
<feature type="transmembrane region" description="Helical" evidence="1">
    <location>
        <begin position="71"/>
        <end position="92"/>
    </location>
</feature>
<feature type="transmembrane region" description="Helical" evidence="1">
    <location>
        <begin position="41"/>
        <end position="59"/>
    </location>
</feature>
<keyword evidence="1" id="KW-1133">Transmembrane helix</keyword>
<evidence type="ECO:0000313" key="3">
    <source>
        <dbReference type="Proteomes" id="UP000183656"/>
    </source>
</evidence>
<dbReference type="STRING" id="343013.SAMN04489707_100488"/>
<dbReference type="AlphaFoldDB" id="A0A1I7G6P0"/>
<keyword evidence="3" id="KW-1185">Reference proteome</keyword>
<evidence type="ECO:0000256" key="1">
    <source>
        <dbReference type="SAM" id="Phobius"/>
    </source>
</evidence>
<reference evidence="2 3" key="1">
    <citation type="submission" date="2016-10" db="EMBL/GenBank/DDBJ databases">
        <authorList>
            <person name="de Groot N.N."/>
        </authorList>
    </citation>
    <scope>NUCLEOTIDE SEQUENCE [LARGE SCALE GENOMIC DNA]</scope>
    <source>
        <strain evidence="2 3">R-24608</strain>
    </source>
</reference>
<dbReference type="OrthoDB" id="10007036at2"/>
<protein>
    <recommendedName>
        <fullName evidence="4">Cytochrome C oxidase subunit IV</fullName>
    </recommendedName>
</protein>
<proteinExistence type="predicted"/>
<evidence type="ECO:0008006" key="4">
    <source>
        <dbReference type="Google" id="ProtNLM"/>
    </source>
</evidence>